<evidence type="ECO:0000313" key="2">
    <source>
        <dbReference type="EMBL" id="AQS57180.1"/>
    </source>
</evidence>
<sequence length="77" mass="8454">MSFSLGLTAIVNIVLTLAGIALCWWALQSVKFDLFLSNPQGVQAKVLIIILSIVLGHGITRFLSDYAGWSQMLTQLF</sequence>
<feature type="transmembrane region" description="Helical" evidence="1">
    <location>
        <begin position="7"/>
        <end position="27"/>
    </location>
</feature>
<dbReference type="InterPro" id="IPR009526">
    <property type="entry name" value="DUF1146"/>
</dbReference>
<reference evidence="2 3" key="1">
    <citation type="journal article" date="2015" name="Int. J. Syst. Evol. Microbiol.">
        <title>Novibacillus thermophilus gen. nov., sp. nov., a Gram-staining-negative and moderately thermophilic member of the family Thermoactinomycetaceae.</title>
        <authorList>
            <person name="Yang G."/>
            <person name="Chen J."/>
            <person name="Zhou S."/>
        </authorList>
    </citation>
    <scope>NUCLEOTIDE SEQUENCE [LARGE SCALE GENOMIC DNA]</scope>
    <source>
        <strain evidence="2 3">SG-1</strain>
    </source>
</reference>
<organism evidence="2 3">
    <name type="scientific">Novibacillus thermophilus</name>
    <dbReference type="NCBI Taxonomy" id="1471761"/>
    <lineage>
        <taxon>Bacteria</taxon>
        <taxon>Bacillati</taxon>
        <taxon>Bacillota</taxon>
        <taxon>Bacilli</taxon>
        <taxon>Bacillales</taxon>
        <taxon>Thermoactinomycetaceae</taxon>
        <taxon>Novibacillus</taxon>
    </lineage>
</organism>
<keyword evidence="1" id="KW-0812">Transmembrane</keyword>
<dbReference type="EMBL" id="CP019699">
    <property type="protein sequence ID" value="AQS57180.1"/>
    <property type="molecule type" value="Genomic_DNA"/>
</dbReference>
<protein>
    <recommendedName>
        <fullName evidence="4">DUF1146 domain-containing protein</fullName>
    </recommendedName>
</protein>
<accession>A0A1U9KAW9</accession>
<keyword evidence="1" id="KW-1133">Transmembrane helix</keyword>
<dbReference type="OrthoDB" id="1651016at2"/>
<dbReference type="NCBIfam" id="TIGR02327">
    <property type="entry name" value="int_mem_ywzB"/>
    <property type="match status" value="1"/>
</dbReference>
<evidence type="ECO:0000256" key="1">
    <source>
        <dbReference type="SAM" id="Phobius"/>
    </source>
</evidence>
<feature type="transmembrane region" description="Helical" evidence="1">
    <location>
        <begin position="42"/>
        <end position="63"/>
    </location>
</feature>
<dbReference type="KEGG" id="ntr:B0W44_16935"/>
<dbReference type="Proteomes" id="UP000188603">
    <property type="component" value="Chromosome"/>
</dbReference>
<keyword evidence="1" id="KW-0472">Membrane</keyword>
<dbReference type="RefSeq" id="WP_077721045.1">
    <property type="nucleotide sequence ID" value="NZ_CP019699.1"/>
</dbReference>
<keyword evidence="3" id="KW-1185">Reference proteome</keyword>
<proteinExistence type="predicted"/>
<gene>
    <name evidence="2" type="ORF">B0W44_16935</name>
</gene>
<dbReference type="STRING" id="1471761.B0W44_16935"/>
<evidence type="ECO:0000313" key="3">
    <source>
        <dbReference type="Proteomes" id="UP000188603"/>
    </source>
</evidence>
<dbReference type="AlphaFoldDB" id="A0A1U9KAW9"/>
<name>A0A1U9KAW9_9BACL</name>
<dbReference type="Pfam" id="PF06612">
    <property type="entry name" value="DUF1146"/>
    <property type="match status" value="1"/>
</dbReference>
<evidence type="ECO:0008006" key="4">
    <source>
        <dbReference type="Google" id="ProtNLM"/>
    </source>
</evidence>